<keyword evidence="2" id="KW-0560">Oxidoreductase</keyword>
<evidence type="ECO:0000313" key="8">
    <source>
        <dbReference type="Proteomes" id="UP001165679"/>
    </source>
</evidence>
<reference evidence="7" key="1">
    <citation type="submission" date="2022-09" db="EMBL/GenBank/DDBJ databases">
        <title>Rhodovastum sp. nov. RN2-1 isolated from soil in Seongnam, South Korea.</title>
        <authorList>
            <person name="Le N.T."/>
        </authorList>
    </citation>
    <scope>NUCLEOTIDE SEQUENCE</scope>
    <source>
        <strain evidence="7">RN2-1</strain>
    </source>
</reference>
<feature type="chain" id="PRO_5041379982" evidence="5">
    <location>
        <begin position="18"/>
        <end position="259"/>
    </location>
</feature>
<dbReference type="PROSITE" id="PS51352">
    <property type="entry name" value="THIOREDOXIN_2"/>
    <property type="match status" value="1"/>
</dbReference>
<dbReference type="EMBL" id="JAPDNT010000001">
    <property type="protein sequence ID" value="MCW3473116.1"/>
    <property type="molecule type" value="Genomic_DNA"/>
</dbReference>
<feature type="domain" description="Thioredoxin" evidence="6">
    <location>
        <begin position="82"/>
        <end position="258"/>
    </location>
</feature>
<sequence>MIRILAMLLLAAFVATAPVRPGHAAPAQSTATQGAAAGSFTAQQRQEIVDILRAALKADPSILRDAIETLQADEGSRQEAAAQAAISSMADALTRTPGDPVAGNPAGDVTVVEFFDVRCPYCRRMQPVMAELLRKDRNIRVVYKDIPILGPASVMGAKALLAAQRQGGYLKLFEVLMSGPPNVDQDSLRAAAIRVGLDWDRLQRDMADPAIQARIDANLQLAHALQIQGTPAYVIGGRLLPGAVELAELQDAVALARKR</sequence>
<dbReference type="PANTHER" id="PTHR13887:SF14">
    <property type="entry name" value="DISULFIDE BOND FORMATION PROTEIN D"/>
    <property type="match status" value="1"/>
</dbReference>
<proteinExistence type="predicted"/>
<dbReference type="InterPro" id="IPR036249">
    <property type="entry name" value="Thioredoxin-like_sf"/>
</dbReference>
<dbReference type="PANTHER" id="PTHR13887">
    <property type="entry name" value="GLUTATHIONE S-TRANSFERASE KAPPA"/>
    <property type="match status" value="1"/>
</dbReference>
<gene>
    <name evidence="7" type="ORF">OL599_00860</name>
</gene>
<dbReference type="Pfam" id="PF01323">
    <property type="entry name" value="DSBA"/>
    <property type="match status" value="1"/>
</dbReference>
<dbReference type="Proteomes" id="UP001165679">
    <property type="component" value="Unassembled WGS sequence"/>
</dbReference>
<evidence type="ECO:0000259" key="6">
    <source>
        <dbReference type="PROSITE" id="PS51352"/>
    </source>
</evidence>
<dbReference type="RefSeq" id="WP_264711696.1">
    <property type="nucleotide sequence ID" value="NZ_JAPDNT010000001.1"/>
</dbReference>
<name>A0AA42CE69_9PROT</name>
<dbReference type="InterPro" id="IPR041205">
    <property type="entry name" value="ScsC_N"/>
</dbReference>
<evidence type="ECO:0000256" key="2">
    <source>
        <dbReference type="ARBA" id="ARBA00023002"/>
    </source>
</evidence>
<dbReference type="GO" id="GO:0016491">
    <property type="term" value="F:oxidoreductase activity"/>
    <property type="evidence" value="ECO:0007669"/>
    <property type="project" value="UniProtKB-KW"/>
</dbReference>
<reference evidence="7" key="2">
    <citation type="submission" date="2022-10" db="EMBL/GenBank/DDBJ databases">
        <authorList>
            <person name="Trinh H.N."/>
        </authorList>
    </citation>
    <scope>NUCLEOTIDE SEQUENCE</scope>
    <source>
        <strain evidence="7">RN2-1</strain>
    </source>
</reference>
<keyword evidence="1 5" id="KW-0732">Signal</keyword>
<comment type="caution">
    <text evidence="7">The sequence shown here is derived from an EMBL/GenBank/DDBJ whole genome shotgun (WGS) entry which is preliminary data.</text>
</comment>
<keyword evidence="3" id="KW-1015">Disulfide bond</keyword>
<dbReference type="AlphaFoldDB" id="A0AA42CE69"/>
<dbReference type="SUPFAM" id="SSF52833">
    <property type="entry name" value="Thioredoxin-like"/>
    <property type="match status" value="1"/>
</dbReference>
<feature type="signal peptide" evidence="5">
    <location>
        <begin position="1"/>
        <end position="17"/>
    </location>
</feature>
<evidence type="ECO:0000256" key="5">
    <source>
        <dbReference type="SAM" id="SignalP"/>
    </source>
</evidence>
<dbReference type="InterPro" id="IPR013766">
    <property type="entry name" value="Thioredoxin_domain"/>
</dbReference>
<keyword evidence="4" id="KW-0676">Redox-active center</keyword>
<dbReference type="Gene3D" id="3.40.30.10">
    <property type="entry name" value="Glutaredoxin"/>
    <property type="match status" value="1"/>
</dbReference>
<dbReference type="Pfam" id="PF18312">
    <property type="entry name" value="ScsC_N"/>
    <property type="match status" value="1"/>
</dbReference>
<evidence type="ECO:0000256" key="3">
    <source>
        <dbReference type="ARBA" id="ARBA00023157"/>
    </source>
</evidence>
<accession>A0AA42CE69</accession>
<evidence type="ECO:0000313" key="7">
    <source>
        <dbReference type="EMBL" id="MCW3473116.1"/>
    </source>
</evidence>
<organism evidence="7 8">
    <name type="scientific">Limobrevibacterium gyesilva</name>
    <dbReference type="NCBI Taxonomy" id="2991712"/>
    <lineage>
        <taxon>Bacteria</taxon>
        <taxon>Pseudomonadati</taxon>
        <taxon>Pseudomonadota</taxon>
        <taxon>Alphaproteobacteria</taxon>
        <taxon>Acetobacterales</taxon>
        <taxon>Acetobacteraceae</taxon>
        <taxon>Limobrevibacterium</taxon>
    </lineage>
</organism>
<evidence type="ECO:0000256" key="4">
    <source>
        <dbReference type="ARBA" id="ARBA00023284"/>
    </source>
</evidence>
<dbReference type="InterPro" id="IPR001853">
    <property type="entry name" value="DSBA-like_thioredoxin_dom"/>
</dbReference>
<dbReference type="CDD" id="cd03023">
    <property type="entry name" value="DsbA_Com1_like"/>
    <property type="match status" value="1"/>
</dbReference>
<keyword evidence="8" id="KW-1185">Reference proteome</keyword>
<evidence type="ECO:0000256" key="1">
    <source>
        <dbReference type="ARBA" id="ARBA00022729"/>
    </source>
</evidence>
<protein>
    <submittedName>
        <fullName evidence="7">DsbA family protein</fullName>
    </submittedName>
</protein>